<evidence type="ECO:0000313" key="2">
    <source>
        <dbReference type="Proteomes" id="UP000013232"/>
    </source>
</evidence>
<keyword evidence="2" id="KW-1185">Reference proteome</keyword>
<proteinExistence type="predicted"/>
<dbReference type="eggNOG" id="COG3133">
    <property type="taxonomic scope" value="Bacteria"/>
</dbReference>
<comment type="caution">
    <text evidence="1">The sequence shown here is derived from an EMBL/GenBank/DDBJ whole genome shotgun (WGS) entry which is preliminary data.</text>
</comment>
<protein>
    <submittedName>
        <fullName evidence="1">17 kDa surface antigen</fullName>
    </submittedName>
</protein>
<dbReference type="AlphaFoldDB" id="N6YUC6"/>
<dbReference type="EMBL" id="AMXE01000068">
    <property type="protein sequence ID" value="ENO85758.1"/>
    <property type="molecule type" value="Genomic_DNA"/>
</dbReference>
<accession>N6YUC6</accession>
<reference evidence="1 2" key="1">
    <citation type="submission" date="2012-09" db="EMBL/GenBank/DDBJ databases">
        <title>Draft Genome Sequences of 6 Strains from Genus Thauera.</title>
        <authorList>
            <person name="Liu B."/>
            <person name="Shapleigh J.P."/>
            <person name="Frostegard A.H."/>
        </authorList>
    </citation>
    <scope>NUCLEOTIDE SEQUENCE [LARGE SCALE GENOMIC DNA]</scope>
    <source>
        <strain evidence="2">47Lol / DSM 12138</strain>
    </source>
</reference>
<feature type="non-terminal residue" evidence="1">
    <location>
        <position position="1"/>
    </location>
</feature>
<name>N6YUC6_THAL4</name>
<organism evidence="1 2">
    <name type="scientific">Thauera linaloolentis (strain DSM 12138 / JCM 21573 / CCUG 41526 / CIP 105981 / IAM 15112 / NBRC 102519 / 47Lol)</name>
    <dbReference type="NCBI Taxonomy" id="1123367"/>
    <lineage>
        <taxon>Bacteria</taxon>
        <taxon>Pseudomonadati</taxon>
        <taxon>Pseudomonadota</taxon>
        <taxon>Betaproteobacteria</taxon>
        <taxon>Rhodocyclales</taxon>
        <taxon>Zoogloeaceae</taxon>
        <taxon>Thauera</taxon>
    </lineage>
</organism>
<gene>
    <name evidence="1" type="ORF">C666_14775</name>
</gene>
<evidence type="ECO:0000313" key="1">
    <source>
        <dbReference type="EMBL" id="ENO85758.1"/>
    </source>
</evidence>
<sequence>AGGVAGAAIEEGATRTQGVEVTVRLDNGQFLAVVQADEGEAFRAGERVRVLRDAGTTRVSR</sequence>
<dbReference type="Proteomes" id="UP000013232">
    <property type="component" value="Unassembled WGS sequence"/>
</dbReference>